<dbReference type="EMBL" id="AP014879">
    <property type="protein sequence ID" value="BAV33330.1"/>
    <property type="molecule type" value="Genomic_DNA"/>
</dbReference>
<dbReference type="GO" id="GO:0005886">
    <property type="term" value="C:plasma membrane"/>
    <property type="evidence" value="ECO:0007669"/>
    <property type="project" value="TreeGrafter"/>
</dbReference>
<feature type="transmembrane region" description="Helical" evidence="1">
    <location>
        <begin position="826"/>
        <end position="848"/>
    </location>
</feature>
<feature type="transmembrane region" description="Helical" evidence="1">
    <location>
        <begin position="854"/>
        <end position="885"/>
    </location>
</feature>
<keyword evidence="1" id="KW-1133">Transmembrane helix</keyword>
<dbReference type="InterPro" id="IPR027463">
    <property type="entry name" value="AcrB_DN_DC_subdom"/>
</dbReference>
<feature type="transmembrane region" description="Helical" evidence="1">
    <location>
        <begin position="513"/>
        <end position="533"/>
    </location>
</feature>
<dbReference type="SUPFAM" id="SSF82693">
    <property type="entry name" value="Multidrug efflux transporter AcrB pore domain, PN1, PN2, PC1 and PC2 subdomains"/>
    <property type="match status" value="2"/>
</dbReference>
<dbReference type="InterPro" id="IPR001036">
    <property type="entry name" value="Acrflvin-R"/>
</dbReference>
<dbReference type="KEGG" id="slim:SCL_1015"/>
<evidence type="ECO:0000256" key="1">
    <source>
        <dbReference type="SAM" id="Phobius"/>
    </source>
</evidence>
<feature type="transmembrane region" description="Helical" evidence="1">
    <location>
        <begin position="739"/>
        <end position="757"/>
    </location>
</feature>
<dbReference type="Gene3D" id="3.30.70.1430">
    <property type="entry name" value="Multidrug efflux transporter AcrB pore domain"/>
    <property type="match status" value="1"/>
</dbReference>
<keyword evidence="3" id="KW-1185">Reference proteome</keyword>
<dbReference type="SUPFAM" id="SSF82714">
    <property type="entry name" value="Multidrug efflux transporter AcrB TolC docking domain, DN and DC subdomains"/>
    <property type="match status" value="2"/>
</dbReference>
<proteinExistence type="predicted"/>
<dbReference type="PANTHER" id="PTHR32063:SF0">
    <property type="entry name" value="SWARMING MOTILITY PROTEIN SWRC"/>
    <property type="match status" value="1"/>
</dbReference>
<dbReference type="AlphaFoldDB" id="A0A1B4XEV2"/>
<dbReference type="SUPFAM" id="SSF82866">
    <property type="entry name" value="Multidrug efflux transporter AcrB transmembrane domain"/>
    <property type="match status" value="2"/>
</dbReference>
<dbReference type="PRINTS" id="PR00702">
    <property type="entry name" value="ACRIFLAVINRP"/>
</dbReference>
<sequence>MPSAAARPSARYRSVVVVLLLAFILLGIFSLGRLPVDLPPSGEAPRLNLHVSAPGLIAPVLEERLTQQLERTLAGVPGVAGMDSITSSGEVGIDLSLHHRRDIERVQRDVMARLEQAAASWPGSVDAPTLALTDGASKVAEFTLTSGTRDALALRDWAEAEFAKRLRELPGVAAVDIEGGTVREILVLPDQRRLAGYGLSFEDLLQAIRKNPEADSQARAAPVKGRSRREPVQSGNLAALAALPVMLPGGESIHLSEVAGLTLSQEPGPALLWVDGAEAVRVKVAKQPRAALSEVAEEVRAHVDWMRANRLIPEGIEIHSFVSQLDAARKPLRKMAYAFLIGFVLVLAAVHLLWGSGRRTLMFGVILIAALQAVFIVMALSGAALDAMTLGGVVLGTGLFGGAVMLLFGSTTPPAPAPVPSVNPVIAATVAMMMALVPVWFTGGELGAVYREPVSVFAGAWLLAALLALWLVPMFDTRRRRQASTSWQVTVRHAVTGMHRYYDALLRRLLQRAVPALGVAALVLTALTAAVFMKSRELSAPVELPGREIVWRLQGPDSARLRTLADDVVQRLRALPGLHQASHSGQVTREEWLPRLDEERARELGVDLGLAGKALAIAATGIPAGSFRDADRRYNVRMRLSSEDAAGIAAGNILLLGELEHRPAVYLRDIATLERVVVPARIHRHNGTPEIRITALLADTRSPDRLMTETDRLLDKMKLPSGYQLMHGRGSDAARNDSGIMAFLLAVLLVFAAQTVLHRSLRLALPITLAAGATVVGTGAVLLLSGVPWSPPLWLGALMLFGIAAGHAAALAAARETRHLRQIARHQFRPLCAMVLTAALGMLALMWVNGSVSGLHILITVLLTGLPISLLINLLLTPLLYWMFLRQEQTPVSRRL</sequence>
<evidence type="ECO:0000313" key="2">
    <source>
        <dbReference type="EMBL" id="BAV33330.1"/>
    </source>
</evidence>
<feature type="transmembrane region" description="Helical" evidence="1">
    <location>
        <begin position="764"/>
        <end position="787"/>
    </location>
</feature>
<protein>
    <submittedName>
        <fullName evidence="2">Acriflavin resistance protein</fullName>
    </submittedName>
</protein>
<evidence type="ECO:0000313" key="3">
    <source>
        <dbReference type="Proteomes" id="UP000243180"/>
    </source>
</evidence>
<dbReference type="Pfam" id="PF00873">
    <property type="entry name" value="ACR_tran"/>
    <property type="match status" value="2"/>
</dbReference>
<feature type="transmembrane region" description="Helical" evidence="1">
    <location>
        <begin position="387"/>
        <end position="409"/>
    </location>
</feature>
<feature type="transmembrane region" description="Helical" evidence="1">
    <location>
        <begin position="361"/>
        <end position="381"/>
    </location>
</feature>
<keyword evidence="1" id="KW-0812">Transmembrane</keyword>
<dbReference type="GO" id="GO:0042910">
    <property type="term" value="F:xenobiotic transmembrane transporter activity"/>
    <property type="evidence" value="ECO:0007669"/>
    <property type="project" value="TreeGrafter"/>
</dbReference>
<dbReference type="RefSeq" id="WP_096360202.1">
    <property type="nucleotide sequence ID" value="NZ_AP014879.1"/>
</dbReference>
<feature type="transmembrane region" description="Helical" evidence="1">
    <location>
        <begin position="453"/>
        <end position="472"/>
    </location>
</feature>
<reference evidence="2 3" key="1">
    <citation type="submission" date="2015-05" db="EMBL/GenBank/DDBJ databases">
        <title>Complete genome sequence of a sulfur-oxidizing gammaproteobacterium strain HA5.</title>
        <authorList>
            <person name="Miura A."/>
            <person name="Kojima H."/>
            <person name="Fukui M."/>
        </authorList>
    </citation>
    <scope>NUCLEOTIDE SEQUENCE [LARGE SCALE GENOMIC DNA]</scope>
    <source>
        <strain evidence="2 3">HA5</strain>
    </source>
</reference>
<dbReference type="InParanoid" id="A0A1B4XEV2"/>
<dbReference type="PANTHER" id="PTHR32063">
    <property type="match status" value="1"/>
</dbReference>
<feature type="transmembrane region" description="Helical" evidence="1">
    <location>
        <begin position="335"/>
        <end position="354"/>
    </location>
</feature>
<accession>A0A1B4XEV2</accession>
<gene>
    <name evidence="2" type="ORF">SCL_1015</name>
</gene>
<dbReference type="Gene3D" id="3.30.2090.10">
    <property type="entry name" value="Multidrug efflux transporter AcrB TolC docking domain, DN and DC subdomains"/>
    <property type="match status" value="2"/>
</dbReference>
<dbReference type="Gene3D" id="1.20.1640.10">
    <property type="entry name" value="Multidrug efflux transporter AcrB transmembrane domain"/>
    <property type="match status" value="2"/>
</dbReference>
<keyword evidence="1" id="KW-0472">Membrane</keyword>
<organism evidence="2 3">
    <name type="scientific">Sulfuricaulis limicola</name>
    <dbReference type="NCBI Taxonomy" id="1620215"/>
    <lineage>
        <taxon>Bacteria</taxon>
        <taxon>Pseudomonadati</taxon>
        <taxon>Pseudomonadota</taxon>
        <taxon>Gammaproteobacteria</taxon>
        <taxon>Acidiferrobacterales</taxon>
        <taxon>Acidiferrobacteraceae</taxon>
        <taxon>Sulfuricaulis</taxon>
    </lineage>
</organism>
<feature type="transmembrane region" description="Helical" evidence="1">
    <location>
        <begin position="421"/>
        <end position="441"/>
    </location>
</feature>
<name>A0A1B4XEV2_9GAMM</name>
<feature type="transmembrane region" description="Helical" evidence="1">
    <location>
        <begin position="793"/>
        <end position="814"/>
    </location>
</feature>
<dbReference type="Proteomes" id="UP000243180">
    <property type="component" value="Chromosome"/>
</dbReference>
<dbReference type="Gene3D" id="3.30.70.1320">
    <property type="entry name" value="Multidrug efflux transporter AcrB pore domain like"/>
    <property type="match status" value="1"/>
</dbReference>
<dbReference type="Gene3D" id="3.30.70.1440">
    <property type="entry name" value="Multidrug efflux transporter AcrB pore domain"/>
    <property type="match status" value="1"/>
</dbReference>
<feature type="transmembrane region" description="Helical" evidence="1">
    <location>
        <begin position="12"/>
        <end position="31"/>
    </location>
</feature>